<reference evidence="1" key="1">
    <citation type="submission" date="2022-04" db="EMBL/GenBank/DDBJ databases">
        <title>Carnegiea gigantea Genome sequencing and assembly v2.</title>
        <authorList>
            <person name="Copetti D."/>
            <person name="Sanderson M.J."/>
            <person name="Burquez A."/>
            <person name="Wojciechowski M.F."/>
        </authorList>
    </citation>
    <scope>NUCLEOTIDE SEQUENCE</scope>
    <source>
        <strain evidence="1">SGP5-SGP5p</strain>
        <tissue evidence="1">Aerial part</tissue>
    </source>
</reference>
<dbReference type="Proteomes" id="UP001153076">
    <property type="component" value="Unassembled WGS sequence"/>
</dbReference>
<organism evidence="1 2">
    <name type="scientific">Carnegiea gigantea</name>
    <dbReference type="NCBI Taxonomy" id="171969"/>
    <lineage>
        <taxon>Eukaryota</taxon>
        <taxon>Viridiplantae</taxon>
        <taxon>Streptophyta</taxon>
        <taxon>Embryophyta</taxon>
        <taxon>Tracheophyta</taxon>
        <taxon>Spermatophyta</taxon>
        <taxon>Magnoliopsida</taxon>
        <taxon>eudicotyledons</taxon>
        <taxon>Gunneridae</taxon>
        <taxon>Pentapetalae</taxon>
        <taxon>Caryophyllales</taxon>
        <taxon>Cactineae</taxon>
        <taxon>Cactaceae</taxon>
        <taxon>Cactoideae</taxon>
        <taxon>Echinocereeae</taxon>
        <taxon>Carnegiea</taxon>
    </lineage>
</organism>
<dbReference type="EMBL" id="JAKOGI010001214">
    <property type="protein sequence ID" value="KAJ8426944.1"/>
    <property type="molecule type" value="Genomic_DNA"/>
</dbReference>
<proteinExistence type="predicted"/>
<keyword evidence="2" id="KW-1185">Reference proteome</keyword>
<sequence>MQAQSQLSKKFIKREFVSLLKPALQQKSSTTSDSGEVKSYRKRQFNSLSANYLNEYKKESEKKGPCHVNLWTGDFLESTMIKKSTTSLLRLNTKSILPRNLLFAQPLQNHQARKVPRMCTVAMYVNAEPHSTSSIIPISRDEVHASKSRILFSWNVHQSTIILNRKFRLRMLLHHEKVSKAAH</sequence>
<evidence type="ECO:0000313" key="2">
    <source>
        <dbReference type="Proteomes" id="UP001153076"/>
    </source>
</evidence>
<accession>A0A9Q1GWR7</accession>
<dbReference type="AlphaFoldDB" id="A0A9Q1GWR7"/>
<gene>
    <name evidence="1" type="ORF">Cgig2_001260</name>
</gene>
<comment type="caution">
    <text evidence="1">The sequence shown here is derived from an EMBL/GenBank/DDBJ whole genome shotgun (WGS) entry which is preliminary data.</text>
</comment>
<protein>
    <submittedName>
        <fullName evidence="1">Uncharacterized protein</fullName>
    </submittedName>
</protein>
<evidence type="ECO:0000313" key="1">
    <source>
        <dbReference type="EMBL" id="KAJ8426944.1"/>
    </source>
</evidence>
<name>A0A9Q1GWR7_9CARY</name>